<evidence type="ECO:0000256" key="3">
    <source>
        <dbReference type="ARBA" id="ARBA00022490"/>
    </source>
</evidence>
<comment type="similarity">
    <text evidence="2">Belongs to the actin-binding proteins ADF family. Twinfilin subfamily.</text>
</comment>
<organism evidence="10 11">
    <name type="scientific">Acrodontium crateriforme</name>
    <dbReference type="NCBI Taxonomy" id="150365"/>
    <lineage>
        <taxon>Eukaryota</taxon>
        <taxon>Fungi</taxon>
        <taxon>Dikarya</taxon>
        <taxon>Ascomycota</taxon>
        <taxon>Pezizomycotina</taxon>
        <taxon>Dothideomycetes</taxon>
        <taxon>Dothideomycetidae</taxon>
        <taxon>Mycosphaerellales</taxon>
        <taxon>Teratosphaeriaceae</taxon>
        <taxon>Acrodontium</taxon>
    </lineage>
</organism>
<evidence type="ECO:0000256" key="2">
    <source>
        <dbReference type="ARBA" id="ARBA00009557"/>
    </source>
</evidence>
<dbReference type="Gene3D" id="3.40.20.10">
    <property type="entry name" value="Severin"/>
    <property type="match status" value="2"/>
</dbReference>
<evidence type="ECO:0000256" key="6">
    <source>
        <dbReference type="ARBA" id="ARBA00023212"/>
    </source>
</evidence>
<reference evidence="10 11" key="1">
    <citation type="submission" date="2023-11" db="EMBL/GenBank/DDBJ databases">
        <title>An acidophilic fungus is an integral part of prey digestion in a carnivorous sundew plant.</title>
        <authorList>
            <person name="Tsai I.J."/>
        </authorList>
    </citation>
    <scope>NUCLEOTIDE SEQUENCE [LARGE SCALE GENOMIC DNA]</scope>
    <source>
        <strain evidence="10">169a</strain>
    </source>
</reference>
<dbReference type="GO" id="GO:0051015">
    <property type="term" value="F:actin filament binding"/>
    <property type="evidence" value="ECO:0007669"/>
    <property type="project" value="TreeGrafter"/>
</dbReference>
<comment type="subunit">
    <text evidence="7">Interacts with G-actin; ADP-actin form.</text>
</comment>
<evidence type="ECO:0000313" key="11">
    <source>
        <dbReference type="Proteomes" id="UP001303373"/>
    </source>
</evidence>
<proteinExistence type="inferred from homology"/>
<dbReference type="InterPro" id="IPR002108">
    <property type="entry name" value="ADF-H"/>
</dbReference>
<name>A0AAQ3MCX4_9PEZI</name>
<dbReference type="GO" id="GO:0051016">
    <property type="term" value="P:barbed-end actin filament capping"/>
    <property type="evidence" value="ECO:0007669"/>
    <property type="project" value="TreeGrafter"/>
</dbReference>
<keyword evidence="11" id="KW-1185">Reference proteome</keyword>
<gene>
    <name evidence="10" type="ORF">R9X50_00582900</name>
</gene>
<dbReference type="CDD" id="cd11285">
    <property type="entry name" value="ADF_Twf-N_like"/>
    <property type="match status" value="1"/>
</dbReference>
<feature type="region of interest" description="Disordered" evidence="8">
    <location>
        <begin position="153"/>
        <end position="172"/>
    </location>
</feature>
<dbReference type="AlphaFoldDB" id="A0AAQ3MCX4"/>
<feature type="compositionally biased region" description="Low complexity" evidence="8">
    <location>
        <begin position="305"/>
        <end position="320"/>
    </location>
</feature>
<evidence type="ECO:0000259" key="9">
    <source>
        <dbReference type="PROSITE" id="PS51263"/>
    </source>
</evidence>
<dbReference type="GO" id="GO:0005884">
    <property type="term" value="C:actin filament"/>
    <property type="evidence" value="ECO:0007669"/>
    <property type="project" value="TreeGrafter"/>
</dbReference>
<dbReference type="PANTHER" id="PTHR13759">
    <property type="entry name" value="TWINFILIN"/>
    <property type="match status" value="1"/>
</dbReference>
<feature type="domain" description="ADF-H" evidence="9">
    <location>
        <begin position="175"/>
        <end position="312"/>
    </location>
</feature>
<dbReference type="PROSITE" id="PS51263">
    <property type="entry name" value="ADF_H"/>
    <property type="match status" value="2"/>
</dbReference>
<dbReference type="InterPro" id="IPR029006">
    <property type="entry name" value="ADF-H/Gelsolin-like_dom_sf"/>
</dbReference>
<dbReference type="Proteomes" id="UP001303373">
    <property type="component" value="Chromosome 9"/>
</dbReference>
<accession>A0AAQ3MCX4</accession>
<evidence type="ECO:0000313" key="10">
    <source>
        <dbReference type="EMBL" id="WPH02957.1"/>
    </source>
</evidence>
<protein>
    <recommendedName>
        <fullName evidence="9">ADF-H domain-containing protein</fullName>
    </recommendedName>
</protein>
<dbReference type="SMART" id="SM00102">
    <property type="entry name" value="ADF"/>
    <property type="match status" value="2"/>
</dbReference>
<dbReference type="GO" id="GO:0030042">
    <property type="term" value="P:actin filament depolymerization"/>
    <property type="evidence" value="ECO:0007669"/>
    <property type="project" value="TreeGrafter"/>
</dbReference>
<dbReference type="EMBL" id="CP138588">
    <property type="protein sequence ID" value="WPH02957.1"/>
    <property type="molecule type" value="Genomic_DNA"/>
</dbReference>
<evidence type="ECO:0000256" key="1">
    <source>
        <dbReference type="ARBA" id="ARBA00004245"/>
    </source>
</evidence>
<evidence type="ECO:0000256" key="5">
    <source>
        <dbReference type="ARBA" id="ARBA00023203"/>
    </source>
</evidence>
<keyword evidence="4" id="KW-0677">Repeat</keyword>
<keyword evidence="5" id="KW-0009">Actin-binding</keyword>
<keyword evidence="3" id="KW-0963">Cytoplasm</keyword>
<feature type="region of interest" description="Disordered" evidence="8">
    <location>
        <begin position="305"/>
        <end position="342"/>
    </location>
</feature>
<dbReference type="GO" id="GO:0005737">
    <property type="term" value="C:cytoplasm"/>
    <property type="evidence" value="ECO:0007669"/>
    <property type="project" value="TreeGrafter"/>
</dbReference>
<dbReference type="SUPFAM" id="SSF55753">
    <property type="entry name" value="Actin depolymerizing proteins"/>
    <property type="match status" value="2"/>
</dbReference>
<evidence type="ECO:0000256" key="4">
    <source>
        <dbReference type="ARBA" id="ARBA00022737"/>
    </source>
</evidence>
<dbReference type="GO" id="GO:0003785">
    <property type="term" value="F:actin monomer binding"/>
    <property type="evidence" value="ECO:0007669"/>
    <property type="project" value="TreeGrafter"/>
</dbReference>
<feature type="domain" description="ADF-H" evidence="9">
    <location>
        <begin position="3"/>
        <end position="136"/>
    </location>
</feature>
<sequence>MQSGISASQDLQAAFNTLVSSPNQRALIATIENETLVPQTTIPLEAQTLELDLHLLQPHLSPTQAAYILLKTHPGASDGYAAITFVPNAAPVRQKMLSASTRLTLVRELGIERFRETIFATEMDELTAQGWAKHEAHTALSAPLTEEETALKGVKDAEGTESQGTTGRRGHVSGRVDVKTAEGVVEALGLLREEGCKGTLVQLKYTLPGEVLTLESSTDGVSPADVGNAISATEPRYSFYSMPSSSGSAAPAVVFIYTCPTASKIKERMIYSTGKSWTRIVAERDAGLTIAKSLEATDPTDLAIDEAVSGGDGEAASGASTPSVDSKPTNGGFARPKRPGRR</sequence>
<dbReference type="FunFam" id="3.40.20.10:FF:000042">
    <property type="entry name" value="Actin depolymerizing protein"/>
    <property type="match status" value="1"/>
</dbReference>
<keyword evidence="6" id="KW-0206">Cytoskeleton</keyword>
<evidence type="ECO:0000256" key="7">
    <source>
        <dbReference type="ARBA" id="ARBA00038532"/>
    </source>
</evidence>
<evidence type="ECO:0000256" key="8">
    <source>
        <dbReference type="SAM" id="MobiDB-lite"/>
    </source>
</evidence>
<comment type="subcellular location">
    <subcellularLocation>
        <location evidence="1">Cytoplasm</location>
        <location evidence="1">Cytoskeleton</location>
    </subcellularLocation>
</comment>
<dbReference type="Pfam" id="PF00241">
    <property type="entry name" value="Cofilin_ADF"/>
    <property type="match status" value="2"/>
</dbReference>
<dbReference type="InterPro" id="IPR028458">
    <property type="entry name" value="Twinfilin"/>
</dbReference>
<dbReference type="PANTHER" id="PTHR13759:SF1">
    <property type="entry name" value="TWINFILIN"/>
    <property type="match status" value="1"/>
</dbReference>